<dbReference type="InterPro" id="IPR011059">
    <property type="entry name" value="Metal-dep_hydrolase_composite"/>
</dbReference>
<organism evidence="1 2">
    <name type="scientific">Suilimivivens aceti</name>
    <dbReference type="NCBI Taxonomy" id="2981774"/>
    <lineage>
        <taxon>Bacteria</taxon>
        <taxon>Bacillati</taxon>
        <taxon>Bacillota</taxon>
        <taxon>Clostridia</taxon>
        <taxon>Lachnospirales</taxon>
        <taxon>Lachnospiraceae</taxon>
        <taxon>Suilimivivens</taxon>
    </lineage>
</organism>
<evidence type="ECO:0000313" key="2">
    <source>
        <dbReference type="Proteomes" id="UP001652432"/>
    </source>
</evidence>
<evidence type="ECO:0000313" key="1">
    <source>
        <dbReference type="EMBL" id="MCU6745913.1"/>
    </source>
</evidence>
<gene>
    <name evidence="1" type="ORF">OCV77_15690</name>
</gene>
<name>A0ABT2T6M3_9FIRM</name>
<dbReference type="RefSeq" id="WP_118799439.1">
    <property type="nucleotide sequence ID" value="NZ_JAOQKJ010000020.1"/>
</dbReference>
<reference evidence="1 2" key="1">
    <citation type="journal article" date="2021" name="ISME Commun">
        <title>Automated analysis of genomic sequences facilitates high-throughput and comprehensive description of bacteria.</title>
        <authorList>
            <person name="Hitch T.C.A."/>
        </authorList>
    </citation>
    <scope>NUCLEOTIDE SEQUENCE [LARGE SCALE GENOMIC DNA]</scope>
    <source>
        <strain evidence="1 2">Sanger_18</strain>
    </source>
</reference>
<dbReference type="Gene3D" id="2.30.40.10">
    <property type="entry name" value="Urease, subunit C, domain 1"/>
    <property type="match status" value="1"/>
</dbReference>
<proteinExistence type="predicted"/>
<protein>
    <submittedName>
        <fullName evidence="1">Amidohydrolase family protein</fullName>
    </submittedName>
</protein>
<dbReference type="EMBL" id="JAOQKJ010000020">
    <property type="protein sequence ID" value="MCU6745913.1"/>
    <property type="molecule type" value="Genomic_DNA"/>
</dbReference>
<accession>A0ABT2T6M3</accession>
<comment type="caution">
    <text evidence="1">The sequence shown here is derived from an EMBL/GenBank/DDBJ whole genome shotgun (WGS) entry which is preliminary data.</text>
</comment>
<dbReference type="Proteomes" id="UP001652432">
    <property type="component" value="Unassembled WGS sequence"/>
</dbReference>
<dbReference type="Gene3D" id="3.20.20.140">
    <property type="entry name" value="Metal-dependent hydrolases"/>
    <property type="match status" value="1"/>
</dbReference>
<sequence length="62" mass="6635">MAAYELKSGITAICPATINPARELGIEKAHGQITEGALSNLLILDQDLNIKDIIFKGQVLSL</sequence>
<keyword evidence="2" id="KW-1185">Reference proteome</keyword>